<organism evidence="6">
    <name type="scientific">Chitinibacter mangrovi</name>
    <dbReference type="NCBI Taxonomy" id="3153927"/>
    <lineage>
        <taxon>Bacteria</taxon>
        <taxon>Pseudomonadati</taxon>
        <taxon>Pseudomonadota</taxon>
        <taxon>Betaproteobacteria</taxon>
        <taxon>Neisseriales</taxon>
        <taxon>Chitinibacteraceae</taxon>
        <taxon>Chitinibacter</taxon>
    </lineage>
</organism>
<accession>A0AAU7FE20</accession>
<keyword evidence="3" id="KW-0238">DNA-binding</keyword>
<dbReference type="InterPro" id="IPR058163">
    <property type="entry name" value="LysR-type_TF_proteobact-type"/>
</dbReference>
<dbReference type="InterPro" id="IPR005119">
    <property type="entry name" value="LysR_subst-bd"/>
</dbReference>
<reference evidence="6" key="1">
    <citation type="submission" date="2024-05" db="EMBL/GenBank/DDBJ databases">
        <authorList>
            <person name="Yang L."/>
            <person name="Pan L."/>
        </authorList>
    </citation>
    <scope>NUCLEOTIDE SEQUENCE</scope>
    <source>
        <strain evidence="6">FCG-7</strain>
    </source>
</reference>
<dbReference type="Pfam" id="PF03466">
    <property type="entry name" value="LysR_substrate"/>
    <property type="match status" value="1"/>
</dbReference>
<dbReference type="Gene3D" id="1.10.10.10">
    <property type="entry name" value="Winged helix-like DNA-binding domain superfamily/Winged helix DNA-binding domain"/>
    <property type="match status" value="1"/>
</dbReference>
<dbReference type="InterPro" id="IPR036388">
    <property type="entry name" value="WH-like_DNA-bd_sf"/>
</dbReference>
<sequence>MTPICADFNDYVYFARVIEFGGFSAAARQLGIPKSRLSRRIAGLEERLGVRLLQRSTRKLTLTDVGQKFLGHCQALLREAEAAECVVASQRIEPAGRVRLSMPPAMMDGLSQTLLRYISENPKVVLETIATPRRVDLLEENIDVALRVRATDDEDLQWATRRLRPSQIKLVASPALIARLGGINTPGALAMAPALGMLGPDQRIHWRLVNAAGESREFILPPRLATEHFGLRRQAAIAGLGVTILPADAVVADLASGDLVEVLPDWHFPLGHVQAVYVSQRGLAPAVRTLLDILAEELGTTPI</sequence>
<dbReference type="FunFam" id="1.10.10.10:FF:000001">
    <property type="entry name" value="LysR family transcriptional regulator"/>
    <property type="match status" value="1"/>
</dbReference>
<protein>
    <submittedName>
        <fullName evidence="6">LysR substrate-binding domain-containing protein</fullName>
    </submittedName>
</protein>
<proteinExistence type="inferred from homology"/>
<keyword evidence="2" id="KW-0805">Transcription regulation</keyword>
<evidence type="ECO:0000256" key="3">
    <source>
        <dbReference type="ARBA" id="ARBA00023125"/>
    </source>
</evidence>
<dbReference type="InterPro" id="IPR000847">
    <property type="entry name" value="LysR_HTH_N"/>
</dbReference>
<dbReference type="SUPFAM" id="SSF46785">
    <property type="entry name" value="Winged helix' DNA-binding domain"/>
    <property type="match status" value="1"/>
</dbReference>
<evidence type="ECO:0000256" key="4">
    <source>
        <dbReference type="ARBA" id="ARBA00023163"/>
    </source>
</evidence>
<evidence type="ECO:0000256" key="1">
    <source>
        <dbReference type="ARBA" id="ARBA00009437"/>
    </source>
</evidence>
<dbReference type="KEGG" id="cmav:ABHF33_08000"/>
<evidence type="ECO:0000259" key="5">
    <source>
        <dbReference type="PROSITE" id="PS50931"/>
    </source>
</evidence>
<dbReference type="EMBL" id="CP157355">
    <property type="protein sequence ID" value="XBM02197.1"/>
    <property type="molecule type" value="Genomic_DNA"/>
</dbReference>
<dbReference type="GO" id="GO:0006351">
    <property type="term" value="P:DNA-templated transcription"/>
    <property type="evidence" value="ECO:0007669"/>
    <property type="project" value="TreeGrafter"/>
</dbReference>
<dbReference type="GO" id="GO:0043565">
    <property type="term" value="F:sequence-specific DNA binding"/>
    <property type="evidence" value="ECO:0007669"/>
    <property type="project" value="TreeGrafter"/>
</dbReference>
<name>A0AAU7FE20_9NEIS</name>
<gene>
    <name evidence="6" type="ORF">ABHF33_08000</name>
</gene>
<dbReference type="SUPFAM" id="SSF53850">
    <property type="entry name" value="Periplasmic binding protein-like II"/>
    <property type="match status" value="1"/>
</dbReference>
<dbReference type="GO" id="GO:0003700">
    <property type="term" value="F:DNA-binding transcription factor activity"/>
    <property type="evidence" value="ECO:0007669"/>
    <property type="project" value="InterPro"/>
</dbReference>
<dbReference type="AlphaFoldDB" id="A0AAU7FE20"/>
<dbReference type="InterPro" id="IPR036390">
    <property type="entry name" value="WH_DNA-bd_sf"/>
</dbReference>
<dbReference type="Gene3D" id="3.40.190.290">
    <property type="match status" value="1"/>
</dbReference>
<comment type="similarity">
    <text evidence="1">Belongs to the LysR transcriptional regulatory family.</text>
</comment>
<evidence type="ECO:0000256" key="2">
    <source>
        <dbReference type="ARBA" id="ARBA00023015"/>
    </source>
</evidence>
<keyword evidence="4" id="KW-0804">Transcription</keyword>
<feature type="domain" description="HTH lysR-type" evidence="5">
    <location>
        <begin position="7"/>
        <end position="63"/>
    </location>
</feature>
<dbReference type="RefSeq" id="WP_348946470.1">
    <property type="nucleotide sequence ID" value="NZ_CP157355.1"/>
</dbReference>
<dbReference type="PANTHER" id="PTHR30537:SF31">
    <property type="entry name" value="TRANSCRIPTIONAL REGULATOR, LYSR FAMILY"/>
    <property type="match status" value="1"/>
</dbReference>
<dbReference type="PANTHER" id="PTHR30537">
    <property type="entry name" value="HTH-TYPE TRANSCRIPTIONAL REGULATOR"/>
    <property type="match status" value="1"/>
</dbReference>
<dbReference type="PROSITE" id="PS50931">
    <property type="entry name" value="HTH_LYSR"/>
    <property type="match status" value="1"/>
</dbReference>
<dbReference type="Pfam" id="PF00126">
    <property type="entry name" value="HTH_1"/>
    <property type="match status" value="1"/>
</dbReference>
<evidence type="ECO:0000313" key="6">
    <source>
        <dbReference type="EMBL" id="XBM02197.1"/>
    </source>
</evidence>